<dbReference type="InterPro" id="IPR001763">
    <property type="entry name" value="Rhodanese-like_dom"/>
</dbReference>
<name>A0A6N8DSD9_RHOAC</name>
<organism evidence="2 3">
    <name type="scientific">Rhodoblastus acidophilus</name>
    <name type="common">Rhodopseudomonas acidophila</name>
    <dbReference type="NCBI Taxonomy" id="1074"/>
    <lineage>
        <taxon>Bacteria</taxon>
        <taxon>Pseudomonadati</taxon>
        <taxon>Pseudomonadota</taxon>
        <taxon>Alphaproteobacteria</taxon>
        <taxon>Hyphomicrobiales</taxon>
        <taxon>Rhodoblastaceae</taxon>
        <taxon>Rhodoblastus</taxon>
    </lineage>
</organism>
<dbReference type="SUPFAM" id="SSF52821">
    <property type="entry name" value="Rhodanese/Cell cycle control phosphatase"/>
    <property type="match status" value="1"/>
</dbReference>
<dbReference type="Proteomes" id="UP000439113">
    <property type="component" value="Unassembled WGS sequence"/>
</dbReference>
<evidence type="ECO:0000313" key="2">
    <source>
        <dbReference type="EMBL" id="MTV31754.1"/>
    </source>
</evidence>
<feature type="domain" description="Rhodanese" evidence="1">
    <location>
        <begin position="25"/>
        <end position="113"/>
    </location>
</feature>
<dbReference type="PROSITE" id="PS50206">
    <property type="entry name" value="RHODANESE_3"/>
    <property type="match status" value="1"/>
</dbReference>
<evidence type="ECO:0000259" key="1">
    <source>
        <dbReference type="PROSITE" id="PS50206"/>
    </source>
</evidence>
<dbReference type="OrthoDB" id="9807812at2"/>
<dbReference type="RefSeq" id="WP_155446437.1">
    <property type="nucleotide sequence ID" value="NZ_JAOQNR010000012.1"/>
</dbReference>
<dbReference type="PANTHER" id="PTHR43031:SF1">
    <property type="entry name" value="PYRIDINE NUCLEOTIDE-DISULPHIDE OXIDOREDUCTASE"/>
    <property type="match status" value="1"/>
</dbReference>
<dbReference type="SMART" id="SM00450">
    <property type="entry name" value="RHOD"/>
    <property type="match status" value="1"/>
</dbReference>
<sequence>MFGWLFGAGGNVKTFNPGELRDLLRENTHVLVDVREDNEWAGGRIPGAIHAPLSRFDQAAAKLPKDKPIIFYCASGMRSKNALRRAEKMGLNAEGHLGGGISHWARYDYPVVR</sequence>
<dbReference type="InterPro" id="IPR036873">
    <property type="entry name" value="Rhodanese-like_dom_sf"/>
</dbReference>
<reference evidence="2 3" key="1">
    <citation type="submission" date="2019-11" db="EMBL/GenBank/DDBJ databases">
        <title>Whole-genome sequence of a Rhodoblastus acidophilus DSM 142.</title>
        <authorList>
            <person name="Kyndt J.A."/>
            <person name="Meyer T.E."/>
        </authorList>
    </citation>
    <scope>NUCLEOTIDE SEQUENCE [LARGE SCALE GENOMIC DNA]</scope>
    <source>
        <strain evidence="2 3">DSM 142</strain>
    </source>
</reference>
<accession>A0A6N8DSD9</accession>
<dbReference type="AlphaFoldDB" id="A0A6N8DSD9"/>
<proteinExistence type="predicted"/>
<dbReference type="Gene3D" id="3.40.250.10">
    <property type="entry name" value="Rhodanese-like domain"/>
    <property type="match status" value="1"/>
</dbReference>
<dbReference type="PANTHER" id="PTHR43031">
    <property type="entry name" value="FAD-DEPENDENT OXIDOREDUCTASE"/>
    <property type="match status" value="1"/>
</dbReference>
<protein>
    <submittedName>
        <fullName evidence="2">Rhodanese-like domain-containing protein</fullName>
    </submittedName>
</protein>
<dbReference type="CDD" id="cd00158">
    <property type="entry name" value="RHOD"/>
    <property type="match status" value="1"/>
</dbReference>
<dbReference type="EMBL" id="WNKS01000010">
    <property type="protein sequence ID" value="MTV31754.1"/>
    <property type="molecule type" value="Genomic_DNA"/>
</dbReference>
<dbReference type="Pfam" id="PF00581">
    <property type="entry name" value="Rhodanese"/>
    <property type="match status" value="1"/>
</dbReference>
<comment type="caution">
    <text evidence="2">The sequence shown here is derived from an EMBL/GenBank/DDBJ whole genome shotgun (WGS) entry which is preliminary data.</text>
</comment>
<dbReference type="InterPro" id="IPR050229">
    <property type="entry name" value="GlpE_sulfurtransferase"/>
</dbReference>
<gene>
    <name evidence="2" type="ORF">GJ654_12215</name>
</gene>
<evidence type="ECO:0000313" key="3">
    <source>
        <dbReference type="Proteomes" id="UP000439113"/>
    </source>
</evidence>